<organism evidence="1 2">
    <name type="scientific">Thermovenabulum gondwanense</name>
    <dbReference type="NCBI Taxonomy" id="520767"/>
    <lineage>
        <taxon>Bacteria</taxon>
        <taxon>Bacillati</taxon>
        <taxon>Bacillota</taxon>
        <taxon>Clostridia</taxon>
        <taxon>Thermosediminibacterales</taxon>
        <taxon>Thermosediminibacteraceae</taxon>
        <taxon>Thermovenabulum</taxon>
    </lineage>
</organism>
<dbReference type="EMBL" id="LOHZ01000015">
    <property type="protein sequence ID" value="KYO68557.1"/>
    <property type="molecule type" value="Genomic_DNA"/>
</dbReference>
<dbReference type="AlphaFoldDB" id="A0A162MYH9"/>
<dbReference type="Proteomes" id="UP000075737">
    <property type="component" value="Unassembled WGS sequence"/>
</dbReference>
<gene>
    <name evidence="1" type="ORF">ATZ99_00660</name>
</gene>
<reference evidence="1 2" key="1">
    <citation type="submission" date="2015-12" db="EMBL/GenBank/DDBJ databases">
        <title>Draft genome of Thermovenabulum gondwanense isolated from a red thermophilic microbial mat colonisisng an outflow channel of a bore well.</title>
        <authorList>
            <person name="Patel B.K."/>
        </authorList>
    </citation>
    <scope>NUCLEOTIDE SEQUENCE [LARGE SCALE GENOMIC DNA]</scope>
    <source>
        <strain evidence="1 2">R270</strain>
    </source>
</reference>
<sequence length="389" mass="46732">MLDKQQLISFIVNNDKLELLKARINRFNPFKVLKIQDYEIRHSNLLAWLFNPSENHNFDDKVLKRFILKVLLKSDNNEILQDMNLIYKLHQMSLMDIKVYREIANIDILLVSEQHKIVIFIENKVYSEEHSNQLSKYYNYVNNKYKSFLIIPIYLTLNGEIPNHKKYFLASYEDLLESIEFILDNYKERTSSEVISFLEYYIHILKEKYVMDNELKKMCKEIYQQYKEIIDMLYTVGNEINTEPAAEIFKNKHKEIIQVAVTNKTYWFGVESFAYGRKNDKESWGGGFPVCFWFSEYFGKLKLTLEIGPFEDANKRIKFLEKLEMHGVKINNKAKEPGRQYTRIYTRTSDIKDWTDFEEISDAMEELYENKELRELKNRVEQAIKEFDW</sequence>
<evidence type="ECO:0008006" key="3">
    <source>
        <dbReference type="Google" id="ProtNLM"/>
    </source>
</evidence>
<name>A0A162MYH9_9FIRM</name>
<evidence type="ECO:0000313" key="1">
    <source>
        <dbReference type="EMBL" id="KYO68557.1"/>
    </source>
</evidence>
<accession>A0A162MYH9</accession>
<dbReference type="OrthoDB" id="1453311at2"/>
<proteinExistence type="predicted"/>
<dbReference type="Pfam" id="PF14281">
    <property type="entry name" value="PDDEXK_4"/>
    <property type="match status" value="1"/>
</dbReference>
<protein>
    <recommendedName>
        <fullName evidence="3">PD-(D/E)XK nuclease superfamily protein</fullName>
    </recommendedName>
</protein>
<keyword evidence="2" id="KW-1185">Reference proteome</keyword>
<dbReference type="InterPro" id="IPR029470">
    <property type="entry name" value="PDDEXK_4"/>
</dbReference>
<evidence type="ECO:0000313" key="2">
    <source>
        <dbReference type="Proteomes" id="UP000075737"/>
    </source>
</evidence>
<comment type="caution">
    <text evidence="1">The sequence shown here is derived from an EMBL/GenBank/DDBJ whole genome shotgun (WGS) entry which is preliminary data.</text>
</comment>
<dbReference type="STRING" id="520767.ATZ99_00660"/>
<dbReference type="RefSeq" id="WP_068747267.1">
    <property type="nucleotide sequence ID" value="NZ_LOHZ01000015.1"/>
</dbReference>